<comment type="caution">
    <text evidence="2">The sequence shown here is derived from an EMBL/GenBank/DDBJ whole genome shotgun (WGS) entry which is preliminary data.</text>
</comment>
<reference evidence="2 3" key="1">
    <citation type="submission" date="2018-09" db="EMBL/GenBank/DDBJ databases">
        <title>Nesterenkonia natronophila sp. nov., an alkaliphilic actinobacteriume isolated from a soda lake, and emended description of the genus Nesterenkonia.</title>
        <authorList>
            <person name="Menes R.J."/>
            <person name="Iriarte A."/>
        </authorList>
    </citation>
    <scope>NUCLEOTIDE SEQUENCE [LARGE SCALE GENOMIC DNA]</scope>
    <source>
        <strain evidence="2 3">M8</strain>
    </source>
</reference>
<gene>
    <name evidence="2" type="ORF">D3250_02000</name>
</gene>
<dbReference type="OrthoDB" id="5189092at2"/>
<protein>
    <recommendedName>
        <fullName evidence="4">DUF4232 domain-containing protein</fullName>
    </recommendedName>
</protein>
<evidence type="ECO:0008006" key="4">
    <source>
        <dbReference type="Google" id="ProtNLM"/>
    </source>
</evidence>
<proteinExistence type="predicted"/>
<dbReference type="Proteomes" id="UP000266615">
    <property type="component" value="Unassembled WGS sequence"/>
</dbReference>
<keyword evidence="3" id="KW-1185">Reference proteome</keyword>
<organism evidence="2 3">
    <name type="scientific">Nesterenkonia natronophila</name>
    <dbReference type="NCBI Taxonomy" id="2174932"/>
    <lineage>
        <taxon>Bacteria</taxon>
        <taxon>Bacillati</taxon>
        <taxon>Actinomycetota</taxon>
        <taxon>Actinomycetes</taxon>
        <taxon>Micrococcales</taxon>
        <taxon>Micrococcaceae</taxon>
        <taxon>Nesterenkonia</taxon>
    </lineage>
</organism>
<accession>A0A3A4G327</accession>
<feature type="region of interest" description="Disordered" evidence="1">
    <location>
        <begin position="52"/>
        <end position="101"/>
    </location>
</feature>
<evidence type="ECO:0000313" key="3">
    <source>
        <dbReference type="Proteomes" id="UP000266615"/>
    </source>
</evidence>
<name>A0A3A4G327_9MICC</name>
<evidence type="ECO:0000256" key="1">
    <source>
        <dbReference type="SAM" id="MobiDB-lite"/>
    </source>
</evidence>
<dbReference type="RefSeq" id="WP_119901675.1">
    <property type="nucleotide sequence ID" value="NZ_QYZP01000001.1"/>
</dbReference>
<evidence type="ECO:0000313" key="2">
    <source>
        <dbReference type="EMBL" id="RJN32629.1"/>
    </source>
</evidence>
<dbReference type="AlphaFoldDB" id="A0A3A4G327"/>
<sequence>MTKRRRPSPAVYRRRRLAAALLAVFLLALGVWGARVAYDALTDEGDQTGATALDDAEEQNDYLPASPEPTEEEDAASEQDEQDEEDDAAEEAVEEGHCAPDDIDVRASTSHEVYDASTAPLLIMEIEHIGSEECTLDVGTAEQEYRVSTGGREIFTTAQCDLEGEPLEMDLEPGQTERANMLWPRSDSSVDCSEPADLATADYELTVAVSGITSAPHTFEMTGRAE</sequence>
<feature type="compositionally biased region" description="Acidic residues" evidence="1">
    <location>
        <begin position="69"/>
        <end position="93"/>
    </location>
</feature>
<dbReference type="EMBL" id="QYZP01000001">
    <property type="protein sequence ID" value="RJN32629.1"/>
    <property type="molecule type" value="Genomic_DNA"/>
</dbReference>